<name>A0A1I2X821_9FIRM</name>
<dbReference type="InterPro" id="IPR029063">
    <property type="entry name" value="SAM-dependent_MTases_sf"/>
</dbReference>
<accession>A0A1I2X821</accession>
<dbReference type="Proteomes" id="UP000199337">
    <property type="component" value="Unassembled WGS sequence"/>
</dbReference>
<dbReference type="STRING" id="341036.SAMN05660649_03796"/>
<gene>
    <name evidence="1" type="ORF">SAMN05660649_03796</name>
</gene>
<evidence type="ECO:0000313" key="1">
    <source>
        <dbReference type="EMBL" id="SFH08856.1"/>
    </source>
</evidence>
<proteinExistence type="predicted"/>
<dbReference type="AlphaFoldDB" id="A0A1I2X821"/>
<protein>
    <submittedName>
        <fullName evidence="1">Uncharacterized protein</fullName>
    </submittedName>
</protein>
<dbReference type="Gene3D" id="3.40.50.150">
    <property type="entry name" value="Vaccinia Virus protein VP39"/>
    <property type="match status" value="1"/>
</dbReference>
<dbReference type="EMBL" id="FOOX01000016">
    <property type="protein sequence ID" value="SFH08856.1"/>
    <property type="molecule type" value="Genomic_DNA"/>
</dbReference>
<reference evidence="2" key="1">
    <citation type="submission" date="2016-10" db="EMBL/GenBank/DDBJ databases">
        <authorList>
            <person name="Varghese N."/>
            <person name="Submissions S."/>
        </authorList>
    </citation>
    <scope>NUCLEOTIDE SEQUENCE [LARGE SCALE GENOMIC DNA]</scope>
    <source>
        <strain evidence="2">DSM 17038</strain>
    </source>
</reference>
<keyword evidence="2" id="KW-1185">Reference proteome</keyword>
<dbReference type="RefSeq" id="WP_207648219.1">
    <property type="nucleotide sequence ID" value="NZ_FOOX01000016.1"/>
</dbReference>
<sequence>MKEKQISRTALLMAYVRGYHAMSGTLRIFEDNLAYDLLTDEERGIFEQQFTPPPIQLIESVDPIGAESCHNQADRLA</sequence>
<evidence type="ECO:0000313" key="2">
    <source>
        <dbReference type="Proteomes" id="UP000199337"/>
    </source>
</evidence>
<organism evidence="1 2">
    <name type="scientific">Desulfotruncus arcticus DSM 17038</name>
    <dbReference type="NCBI Taxonomy" id="1121424"/>
    <lineage>
        <taxon>Bacteria</taxon>
        <taxon>Bacillati</taxon>
        <taxon>Bacillota</taxon>
        <taxon>Clostridia</taxon>
        <taxon>Eubacteriales</taxon>
        <taxon>Desulfallaceae</taxon>
        <taxon>Desulfotruncus</taxon>
    </lineage>
</organism>